<dbReference type="GeneID" id="90980664"/>
<reference evidence="1 2" key="1">
    <citation type="submission" date="2012-08" db="EMBL/GenBank/DDBJ databases">
        <authorList>
            <person name="Gan P.H.P."/>
            <person name="Ikeda K."/>
            <person name="Irieda H."/>
            <person name="Narusaka M."/>
            <person name="O'Connell R.J."/>
            <person name="Narusaka Y."/>
            <person name="Takano Y."/>
            <person name="Kubo Y."/>
            <person name="Shirasu K."/>
        </authorList>
    </citation>
    <scope>NUCLEOTIDE SEQUENCE [LARGE SCALE GENOMIC DNA]</scope>
    <source>
        <strain evidence="1 2">Nara gc5</strain>
    </source>
</reference>
<accession>A0A7J6IFJ6</accession>
<proteinExistence type="predicted"/>
<evidence type="ECO:0000313" key="1">
    <source>
        <dbReference type="EMBL" id="KAF4474586.1"/>
    </source>
</evidence>
<organism evidence="1 2">
    <name type="scientific">Colletotrichum fructicola (strain Nara gc5)</name>
    <name type="common">Anthracnose fungus</name>
    <name type="synonym">Colletotrichum gloeosporioides (strain Nara gc5)</name>
    <dbReference type="NCBI Taxonomy" id="1213859"/>
    <lineage>
        <taxon>Eukaryota</taxon>
        <taxon>Fungi</taxon>
        <taxon>Dikarya</taxon>
        <taxon>Ascomycota</taxon>
        <taxon>Pezizomycotina</taxon>
        <taxon>Sordariomycetes</taxon>
        <taxon>Hypocreomycetidae</taxon>
        <taxon>Glomerellales</taxon>
        <taxon>Glomerellaceae</taxon>
        <taxon>Colletotrichum</taxon>
        <taxon>Colletotrichum gloeosporioides species complex</taxon>
    </lineage>
</organism>
<protein>
    <submittedName>
        <fullName evidence="1">Uncharacterized protein</fullName>
    </submittedName>
</protein>
<dbReference type="AlphaFoldDB" id="A0A7J6IFJ6"/>
<sequence>MLPSLRSGSWQKKWASSDFWLGRDPAVNNDYLPATRSSISRYSAHTHAALNSPVYPINCCMMLETQDVKDAQPSAVLRSLRSWSES</sequence>
<comment type="caution">
    <text evidence="1">The sequence shown here is derived from an EMBL/GenBank/DDBJ whole genome shotgun (WGS) entry which is preliminary data.</text>
</comment>
<name>A0A7J6IFJ6_COLFN</name>
<dbReference type="Proteomes" id="UP000011096">
    <property type="component" value="Unassembled WGS sequence"/>
</dbReference>
<gene>
    <name evidence="1" type="ORF">CGGC5_v017064</name>
</gene>
<dbReference type="RefSeq" id="XP_066007076.1">
    <property type="nucleotide sequence ID" value="XM_066153725.1"/>
</dbReference>
<dbReference type="InParanoid" id="A0A7J6IFJ6"/>
<evidence type="ECO:0000313" key="2">
    <source>
        <dbReference type="Proteomes" id="UP000011096"/>
    </source>
</evidence>
<dbReference type="EMBL" id="ANPB02000011">
    <property type="protein sequence ID" value="KAF4474586.1"/>
    <property type="molecule type" value="Genomic_DNA"/>
</dbReference>
<reference evidence="1 2" key="2">
    <citation type="submission" date="2020-04" db="EMBL/GenBank/DDBJ databases">
        <title>Genome sequencing and assembly of multiple isolates from the Colletotrichum gloeosporioides species complex.</title>
        <authorList>
            <person name="Gan P."/>
            <person name="Shirasu K."/>
        </authorList>
    </citation>
    <scope>NUCLEOTIDE SEQUENCE [LARGE SCALE GENOMIC DNA]</scope>
    <source>
        <strain evidence="1 2">Nara gc5</strain>
    </source>
</reference>
<keyword evidence="2" id="KW-1185">Reference proteome</keyword>